<evidence type="ECO:0000313" key="2">
    <source>
        <dbReference type="EMBL" id="ORX66910.1"/>
    </source>
</evidence>
<keyword evidence="3" id="KW-1185">Reference proteome</keyword>
<accession>A0A1Y1W062</accession>
<organism evidence="2 3">
    <name type="scientific">Linderina pennispora</name>
    <dbReference type="NCBI Taxonomy" id="61395"/>
    <lineage>
        <taxon>Eukaryota</taxon>
        <taxon>Fungi</taxon>
        <taxon>Fungi incertae sedis</taxon>
        <taxon>Zoopagomycota</taxon>
        <taxon>Kickxellomycotina</taxon>
        <taxon>Kickxellomycetes</taxon>
        <taxon>Kickxellales</taxon>
        <taxon>Kickxellaceae</taxon>
        <taxon>Linderina</taxon>
    </lineage>
</organism>
<evidence type="ECO:0000313" key="3">
    <source>
        <dbReference type="Proteomes" id="UP000193922"/>
    </source>
</evidence>
<evidence type="ECO:0000256" key="1">
    <source>
        <dbReference type="SAM" id="MobiDB-lite"/>
    </source>
</evidence>
<gene>
    <name evidence="2" type="ORF">DL89DRAFT_61508</name>
</gene>
<dbReference type="OrthoDB" id="5542435at2759"/>
<reference evidence="2 3" key="1">
    <citation type="submission" date="2016-07" db="EMBL/GenBank/DDBJ databases">
        <title>Pervasive Adenine N6-methylation of Active Genes in Fungi.</title>
        <authorList>
            <consortium name="DOE Joint Genome Institute"/>
            <person name="Mondo S.J."/>
            <person name="Dannebaum R.O."/>
            <person name="Kuo R.C."/>
            <person name="Labutti K."/>
            <person name="Haridas S."/>
            <person name="Kuo A."/>
            <person name="Salamov A."/>
            <person name="Ahrendt S.R."/>
            <person name="Lipzen A."/>
            <person name="Sullivan W."/>
            <person name="Andreopoulos W.B."/>
            <person name="Clum A."/>
            <person name="Lindquist E."/>
            <person name="Daum C."/>
            <person name="Ramamoorthy G.K."/>
            <person name="Gryganskyi A."/>
            <person name="Culley D."/>
            <person name="Magnuson J.K."/>
            <person name="James T.Y."/>
            <person name="O'Malley M.A."/>
            <person name="Stajich J.E."/>
            <person name="Spatafora J.W."/>
            <person name="Visel A."/>
            <person name="Grigoriev I.V."/>
        </authorList>
    </citation>
    <scope>NUCLEOTIDE SEQUENCE [LARGE SCALE GENOMIC DNA]</scope>
    <source>
        <strain evidence="2 3">ATCC 12442</strain>
    </source>
</reference>
<dbReference type="Proteomes" id="UP000193922">
    <property type="component" value="Unassembled WGS sequence"/>
</dbReference>
<name>A0A1Y1W062_9FUNG</name>
<comment type="caution">
    <text evidence="2">The sequence shown here is derived from an EMBL/GenBank/DDBJ whole genome shotgun (WGS) entry which is preliminary data.</text>
</comment>
<protein>
    <submittedName>
        <fullName evidence="2">Uncharacterized protein</fullName>
    </submittedName>
</protein>
<sequence length="155" mass="16953">MADIPRNIRVKLEEAIEGLTYPANTVEYVFEDEPLPLVDNSDQVTLVVDMSSDGSQPDNVQSLSSSFMVSGFDWTKHDDVHDLVVSGISLDSAHLTEPVAIDSRLGASASTRDLFQSMQRTSHMLATRVDMVKKALDNNDGNKPDEAGKDTSGKR</sequence>
<proteinExistence type="predicted"/>
<dbReference type="RefSeq" id="XP_040740869.1">
    <property type="nucleotide sequence ID" value="XM_040891874.1"/>
</dbReference>
<dbReference type="EMBL" id="MCFD01000014">
    <property type="protein sequence ID" value="ORX66910.1"/>
    <property type="molecule type" value="Genomic_DNA"/>
</dbReference>
<dbReference type="GeneID" id="63808522"/>
<dbReference type="AlphaFoldDB" id="A0A1Y1W062"/>
<feature type="region of interest" description="Disordered" evidence="1">
    <location>
        <begin position="135"/>
        <end position="155"/>
    </location>
</feature>